<proteinExistence type="predicted"/>
<reference evidence="2" key="1">
    <citation type="submission" date="2018-06" db="EMBL/GenBank/DDBJ databases">
        <authorList>
            <person name="Zhirakovskaya E."/>
        </authorList>
    </citation>
    <scope>NUCLEOTIDE SEQUENCE</scope>
</reference>
<dbReference type="Pfam" id="PF15919">
    <property type="entry name" value="HicB_lk_antitox"/>
    <property type="match status" value="1"/>
</dbReference>
<evidence type="ECO:0000313" key="2">
    <source>
        <dbReference type="EMBL" id="VAX33712.1"/>
    </source>
</evidence>
<dbReference type="InterPro" id="IPR031807">
    <property type="entry name" value="HicB-like"/>
</dbReference>
<gene>
    <name evidence="2" type="ORF">MNBD_NITROSPIRAE03-511</name>
</gene>
<dbReference type="Gene3D" id="3.30.160.250">
    <property type="match status" value="1"/>
</dbReference>
<organism evidence="2">
    <name type="scientific">hydrothermal vent metagenome</name>
    <dbReference type="NCBI Taxonomy" id="652676"/>
    <lineage>
        <taxon>unclassified sequences</taxon>
        <taxon>metagenomes</taxon>
        <taxon>ecological metagenomes</taxon>
    </lineage>
</organism>
<feature type="domain" description="HicB-like antitoxin of toxin-antitoxin system" evidence="1">
    <location>
        <begin position="9"/>
        <end position="65"/>
    </location>
</feature>
<dbReference type="SUPFAM" id="SSF143100">
    <property type="entry name" value="TTHA1013/TTHA0281-like"/>
    <property type="match status" value="1"/>
</dbReference>
<dbReference type="AlphaFoldDB" id="A0A3B1CZ40"/>
<dbReference type="InterPro" id="IPR051404">
    <property type="entry name" value="TA_system_antitoxin"/>
</dbReference>
<dbReference type="PANTHER" id="PTHR34504">
    <property type="entry name" value="ANTITOXIN HICB"/>
    <property type="match status" value="1"/>
</dbReference>
<dbReference type="InterPro" id="IPR035069">
    <property type="entry name" value="TTHA1013/TTHA0281-like"/>
</dbReference>
<dbReference type="PANTHER" id="PTHR34504:SF2">
    <property type="entry name" value="UPF0150 PROTEIN SSL0259"/>
    <property type="match status" value="1"/>
</dbReference>
<accession>A0A3B1CZ40</accession>
<sequence>MSEKKEYRFTIIIEPCEEGGYFAMCPAFPGCHVEGETYEETIEEMRKAINAFITDYSEDNEPLPEDDVTVTSLKVAV</sequence>
<dbReference type="EMBL" id="UOGI01000200">
    <property type="protein sequence ID" value="VAX33712.1"/>
    <property type="molecule type" value="Genomic_DNA"/>
</dbReference>
<name>A0A3B1CZ40_9ZZZZ</name>
<evidence type="ECO:0000259" key="1">
    <source>
        <dbReference type="Pfam" id="PF15919"/>
    </source>
</evidence>
<protein>
    <recommendedName>
        <fullName evidence="1">HicB-like antitoxin of toxin-antitoxin system domain-containing protein</fullName>
    </recommendedName>
</protein>